<dbReference type="Gene3D" id="3.40.50.360">
    <property type="match status" value="1"/>
</dbReference>
<reference evidence="17" key="1">
    <citation type="journal article" date="2019" name="Int. J. Syst. Evol. Microbiol.">
        <title>The Global Catalogue of Microorganisms (GCM) 10K type strain sequencing project: providing services to taxonomists for standard genome sequencing and annotation.</title>
        <authorList>
            <consortium name="The Broad Institute Genomics Platform"/>
            <consortium name="The Broad Institute Genome Sequencing Center for Infectious Disease"/>
            <person name="Wu L."/>
            <person name="Ma J."/>
        </authorList>
    </citation>
    <scope>NUCLEOTIDE SEQUENCE [LARGE SCALE GENOMIC DNA]</scope>
    <source>
        <strain evidence="17">JCM 18055</strain>
    </source>
</reference>
<evidence type="ECO:0000256" key="12">
    <source>
        <dbReference type="ARBA" id="ARBA00049342"/>
    </source>
</evidence>
<dbReference type="InterPro" id="IPR001128">
    <property type="entry name" value="Cyt_P450"/>
</dbReference>
<evidence type="ECO:0000256" key="1">
    <source>
        <dbReference type="ARBA" id="ARBA00010018"/>
    </source>
</evidence>
<dbReference type="Pfam" id="PF00667">
    <property type="entry name" value="FAD_binding_1"/>
    <property type="match status" value="1"/>
</dbReference>
<dbReference type="InterPro" id="IPR023206">
    <property type="entry name" value="Bifunctional_P450_P450_red"/>
</dbReference>
<comment type="similarity">
    <text evidence="1 13">In the N-terminal section; belongs to the cytochrome P450 family.</text>
</comment>
<dbReference type="InterPro" id="IPR001433">
    <property type="entry name" value="OxRdtase_FAD/NAD-bd"/>
</dbReference>
<sequence length="1084" mass="117054">MTSADTNASPGDGRIIGIDDLPGPHPLPLLGNLLDIDSAAPLDGFSRMATEYGPIYRVSLPIGTRLILSGAELAQEVFDDARFDKALGGGLAQLSEGAIGNGLFTSETDDPLWHRAHEILMAPFSMRAMRDYVPRMVDIAEQLMEKWARLNPGEEVDVPADMTRLTLDTIALCGFGYRFNSFYRDTPHPFVQAMTRVLTEAQGRQRQLPIQTRLRVRAQRQLEEDTAFMSDLVDGLVRERRAQGEAADDTDLLGRMLVGRTRDGESLPDENIRAQCITFLIAGHETTSGLLSFAIYELLKNPEAAQRARDEADEVLGDDAAPTFEQIGRLRYVRQVLDETLRLWPTAPGFTRRPREDTVIGGRYAIPAGTPITVLAGALHRDTSVWDDPERFDPDRMAAEKLAALPPHVYKPFGTGQRACIGRQFALQEATLVLGMLLQRFELEDHLDYQLHTKTTLTVKPEDFHIRVRPRPGRTLRAAPETDGAGTTVAREAVPAGAPEPLVTRHGTPLAVLFGSNLGTAEALATTLAGEGTARGFDVTLAPLDDGVGALPEKGAAIVVSSSYNGTPPDNAATFCAWLDGPEATVPGTAFAVFGCGDSEWAGTYQAVPTRLDEGLAAAGGRRVHPRGGGDASGDFDAAYREWHAGLWPDLARSLDLPEEVGAELRQGPRLTVTLTNRQATNPVVLSYHARPARITANRELILGEDGKPPERSTRHVEIALPEGVGYGAGDHLGVLPRNGIDPIRRVITHFGLDGAQYVTIIPTGTAPTHLPIDEPAPLLGVLATCVELQDVATRGDVETLARYATDPAERADLEELAGDGYRAGVAEPYLSALDLLEAFPSCALPFAEFLELLPPLRPRYYSISSSPRAGAGDCSITVGVVRGPARSGSGVYRGTCSGHLSELPEQGTAFVFVRKPTIAFRPPVDPTTPMIMIGAGTGLAPFRGFLQDRAADQAEGRTVGRSLLFFGCRTPQSDELYAEELRGLEEQGLVHVVPAYSRCPGEPRRYVQDAVLEHADEVWELLQQGAAVFVCGNASTIAPGVRAALREVFRDRTGASEADADAWLTGLRAADRFLEDIWGSGTG</sequence>
<dbReference type="CDD" id="cd06206">
    <property type="entry name" value="bifunctional_CYPOR"/>
    <property type="match status" value="1"/>
</dbReference>
<keyword evidence="17" id="KW-1185">Reference proteome</keyword>
<evidence type="ECO:0000256" key="4">
    <source>
        <dbReference type="ARBA" id="ARBA00022630"/>
    </source>
</evidence>
<dbReference type="Gene3D" id="1.10.630.10">
    <property type="entry name" value="Cytochrome P450"/>
    <property type="match status" value="1"/>
</dbReference>
<dbReference type="InterPro" id="IPR036396">
    <property type="entry name" value="Cyt_P450_sf"/>
</dbReference>
<keyword evidence="9 13" id="KW-0560">Oxidoreductase</keyword>
<dbReference type="Gene3D" id="2.40.30.10">
    <property type="entry name" value="Translation factors"/>
    <property type="match status" value="2"/>
</dbReference>
<dbReference type="Pfam" id="PF00067">
    <property type="entry name" value="p450"/>
    <property type="match status" value="1"/>
</dbReference>
<dbReference type="InterPro" id="IPR001094">
    <property type="entry name" value="Flavdoxin-like"/>
</dbReference>
<dbReference type="InterPro" id="IPR017927">
    <property type="entry name" value="FAD-bd_FR_type"/>
</dbReference>
<dbReference type="InterPro" id="IPR008254">
    <property type="entry name" value="Flavodoxin/NO_synth"/>
</dbReference>
<evidence type="ECO:0000256" key="9">
    <source>
        <dbReference type="ARBA" id="ARBA00023002"/>
    </source>
</evidence>
<keyword evidence="10 13" id="KW-0408">Iron</keyword>
<dbReference type="RefSeq" id="WP_345378843.1">
    <property type="nucleotide sequence ID" value="NZ_BAABIC010000003.1"/>
</dbReference>
<keyword evidence="13" id="KW-0249">Electron transport</keyword>
<dbReference type="PROSITE" id="PS50902">
    <property type="entry name" value="FLAVODOXIN_LIKE"/>
    <property type="match status" value="1"/>
</dbReference>
<comment type="caution">
    <text evidence="16">The sequence shown here is derived from an EMBL/GenBank/DDBJ whole genome shotgun (WGS) entry which is preliminary data.</text>
</comment>
<dbReference type="InterPro" id="IPR003097">
    <property type="entry name" value="CysJ-like_FAD-binding"/>
</dbReference>
<comment type="catalytic activity">
    <reaction evidence="13">
        <text>an organic molecule + reduced [NADPH--hemoprotein reductase] + O2 = an alcohol + oxidized [NADPH--hemoprotein reductase] + H2O + H(+)</text>
        <dbReference type="Rhea" id="RHEA:17149"/>
        <dbReference type="Rhea" id="RHEA-COMP:11964"/>
        <dbReference type="Rhea" id="RHEA-COMP:11965"/>
        <dbReference type="ChEBI" id="CHEBI:15377"/>
        <dbReference type="ChEBI" id="CHEBI:15378"/>
        <dbReference type="ChEBI" id="CHEBI:15379"/>
        <dbReference type="ChEBI" id="CHEBI:30879"/>
        <dbReference type="ChEBI" id="CHEBI:57618"/>
        <dbReference type="ChEBI" id="CHEBI:58210"/>
        <dbReference type="ChEBI" id="CHEBI:142491"/>
        <dbReference type="EC" id="1.14.14.1"/>
    </reaction>
</comment>
<dbReference type="Gene3D" id="1.20.990.10">
    <property type="entry name" value="NADPH-cytochrome p450 Reductase, Chain A, domain 3"/>
    <property type="match status" value="1"/>
</dbReference>
<dbReference type="PROSITE" id="PS00086">
    <property type="entry name" value="CYTOCHROME_P450"/>
    <property type="match status" value="1"/>
</dbReference>
<proteinExistence type="inferred from homology"/>
<evidence type="ECO:0000256" key="10">
    <source>
        <dbReference type="ARBA" id="ARBA00023004"/>
    </source>
</evidence>
<evidence type="ECO:0000313" key="16">
    <source>
        <dbReference type="EMBL" id="GAA4679982.1"/>
    </source>
</evidence>
<evidence type="ECO:0000259" key="15">
    <source>
        <dbReference type="PROSITE" id="PS51384"/>
    </source>
</evidence>
<evidence type="ECO:0000256" key="3">
    <source>
        <dbReference type="ARBA" id="ARBA00022617"/>
    </source>
</evidence>
<evidence type="ECO:0000256" key="13">
    <source>
        <dbReference type="PIRNR" id="PIRNR000209"/>
    </source>
</evidence>
<dbReference type="InterPro" id="IPR039261">
    <property type="entry name" value="FNR_nucleotide-bd"/>
</dbReference>
<dbReference type="Pfam" id="PF00175">
    <property type="entry name" value="NAD_binding_1"/>
    <property type="match status" value="1"/>
</dbReference>
<evidence type="ECO:0000256" key="6">
    <source>
        <dbReference type="ARBA" id="ARBA00022723"/>
    </source>
</evidence>
<dbReference type="SUPFAM" id="SSF52343">
    <property type="entry name" value="Ferredoxin reductase-like, C-terminal NADP-linked domain"/>
    <property type="match status" value="1"/>
</dbReference>
<dbReference type="SUPFAM" id="SSF48264">
    <property type="entry name" value="Cytochrome P450"/>
    <property type="match status" value="1"/>
</dbReference>
<organism evidence="16 17">
    <name type="scientific">Pseudonocardia yuanmonensis</name>
    <dbReference type="NCBI Taxonomy" id="1095914"/>
    <lineage>
        <taxon>Bacteria</taxon>
        <taxon>Bacillati</taxon>
        <taxon>Actinomycetota</taxon>
        <taxon>Actinomycetes</taxon>
        <taxon>Pseudonocardiales</taxon>
        <taxon>Pseudonocardiaceae</taxon>
        <taxon>Pseudonocardia</taxon>
    </lineage>
</organism>
<dbReference type="PANTHER" id="PTHR19384:SF17">
    <property type="entry name" value="NADPH--CYTOCHROME P450 REDUCTASE"/>
    <property type="match status" value="1"/>
</dbReference>
<dbReference type="InterPro" id="IPR001709">
    <property type="entry name" value="Flavoprot_Pyr_Nucl_cyt_Rdtase"/>
</dbReference>
<keyword evidence="7 13" id="KW-0274">FAD</keyword>
<evidence type="ECO:0000256" key="7">
    <source>
        <dbReference type="ARBA" id="ARBA00022827"/>
    </source>
</evidence>
<dbReference type="InterPro" id="IPR029039">
    <property type="entry name" value="Flavoprotein-like_sf"/>
</dbReference>
<dbReference type="PROSITE" id="PS51384">
    <property type="entry name" value="FAD_FR"/>
    <property type="match status" value="1"/>
</dbReference>
<dbReference type="SUPFAM" id="SSF52218">
    <property type="entry name" value="Flavoproteins"/>
    <property type="match status" value="1"/>
</dbReference>
<feature type="domain" description="Flavodoxin-like" evidence="14">
    <location>
        <begin position="510"/>
        <end position="648"/>
    </location>
</feature>
<evidence type="ECO:0000256" key="8">
    <source>
        <dbReference type="ARBA" id="ARBA00022857"/>
    </source>
</evidence>
<comment type="catalytic activity">
    <reaction evidence="12 13">
        <text>2 oxidized [cytochrome P450] + NADPH = 2 reduced [cytochrome P450] + NADP(+) + H(+)</text>
        <dbReference type="Rhea" id="RHEA:24040"/>
        <dbReference type="Rhea" id="RHEA-COMP:14627"/>
        <dbReference type="Rhea" id="RHEA-COMP:14628"/>
        <dbReference type="ChEBI" id="CHEBI:15378"/>
        <dbReference type="ChEBI" id="CHEBI:55376"/>
        <dbReference type="ChEBI" id="CHEBI:57783"/>
        <dbReference type="ChEBI" id="CHEBI:58349"/>
        <dbReference type="ChEBI" id="CHEBI:60344"/>
        <dbReference type="EC" id="1.6.2.4"/>
    </reaction>
</comment>
<dbReference type="Gene3D" id="3.40.50.80">
    <property type="entry name" value="Nucleotide-binding domain of ferredoxin-NADP reductase (FNR) module"/>
    <property type="match status" value="1"/>
</dbReference>
<dbReference type="InterPro" id="IPR017972">
    <property type="entry name" value="Cyt_P450_CS"/>
</dbReference>
<protein>
    <recommendedName>
        <fullName evidence="13">Bifunctional cytochrome P450/NADPH--P450 reductase</fullName>
    </recommendedName>
    <domain>
        <recommendedName>
            <fullName evidence="13">Cytochrome P450</fullName>
            <ecNumber evidence="13">1.14.14.1</ecNumber>
        </recommendedName>
    </domain>
    <domain>
        <recommendedName>
            <fullName evidence="13">NADPH--cytochrome P450 reductase</fullName>
            <ecNumber evidence="13">1.6.2.4</ecNumber>
        </recommendedName>
    </domain>
</protein>
<keyword evidence="8 13" id="KW-0521">NADP</keyword>
<comment type="cofactor">
    <cofactor evidence="13">
        <name>heme</name>
        <dbReference type="ChEBI" id="CHEBI:30413"/>
    </cofactor>
</comment>
<dbReference type="PRINTS" id="PR00369">
    <property type="entry name" value="FLAVODOXIN"/>
</dbReference>
<keyword evidence="3 13" id="KW-0349">Heme</keyword>
<dbReference type="Proteomes" id="UP001500325">
    <property type="component" value="Unassembled WGS sequence"/>
</dbReference>
<accession>A0ABP8W4B4</accession>
<evidence type="ECO:0000256" key="5">
    <source>
        <dbReference type="ARBA" id="ARBA00022643"/>
    </source>
</evidence>
<gene>
    <name evidence="16" type="primary">cypD</name>
    <name evidence="16" type="ORF">GCM10023215_11620</name>
</gene>
<name>A0ABP8W4B4_9PSEU</name>
<keyword evidence="2 13" id="KW-0813">Transport</keyword>
<keyword evidence="5 13" id="KW-0288">FMN</keyword>
<evidence type="ECO:0000313" key="17">
    <source>
        <dbReference type="Proteomes" id="UP001500325"/>
    </source>
</evidence>
<keyword evidence="6 13" id="KW-0479">Metal-binding</keyword>
<dbReference type="PANTHER" id="PTHR19384">
    <property type="entry name" value="NITRIC OXIDE SYNTHASE-RELATED"/>
    <property type="match status" value="1"/>
</dbReference>
<comment type="cofactor">
    <cofactor evidence="13">
        <name>FAD</name>
        <dbReference type="ChEBI" id="CHEBI:57692"/>
    </cofactor>
    <cofactor evidence="13">
        <name>FMN</name>
        <dbReference type="ChEBI" id="CHEBI:58210"/>
    </cofactor>
</comment>
<dbReference type="EC" id="1.6.2.4" evidence="13"/>
<dbReference type="SUPFAM" id="SSF63380">
    <property type="entry name" value="Riboflavin synthase domain-like"/>
    <property type="match status" value="1"/>
</dbReference>
<evidence type="ECO:0000259" key="14">
    <source>
        <dbReference type="PROSITE" id="PS50902"/>
    </source>
</evidence>
<keyword evidence="11 13" id="KW-0503">Monooxygenase</keyword>
<evidence type="ECO:0000256" key="2">
    <source>
        <dbReference type="ARBA" id="ARBA00022448"/>
    </source>
</evidence>
<evidence type="ECO:0000256" key="11">
    <source>
        <dbReference type="ARBA" id="ARBA00023033"/>
    </source>
</evidence>
<dbReference type="CDD" id="cd11068">
    <property type="entry name" value="CYP120A1"/>
    <property type="match status" value="1"/>
</dbReference>
<dbReference type="Pfam" id="PF00258">
    <property type="entry name" value="Flavodoxin_1"/>
    <property type="match status" value="1"/>
</dbReference>
<dbReference type="InterPro" id="IPR017938">
    <property type="entry name" value="Riboflavin_synthase-like_b-brl"/>
</dbReference>
<dbReference type="InterPro" id="IPR023173">
    <property type="entry name" value="NADPH_Cyt_P450_Rdtase_alpha"/>
</dbReference>
<dbReference type="PIRSF" id="PIRSF000209">
    <property type="entry name" value="Bifunctional_P450_P450R"/>
    <property type="match status" value="1"/>
</dbReference>
<dbReference type="EMBL" id="BAABIC010000003">
    <property type="protein sequence ID" value="GAA4679982.1"/>
    <property type="molecule type" value="Genomic_DNA"/>
</dbReference>
<keyword evidence="4 13" id="KW-0285">Flavoprotein</keyword>
<dbReference type="EC" id="1.14.14.1" evidence="13"/>
<dbReference type="PRINTS" id="PR00371">
    <property type="entry name" value="FPNCR"/>
</dbReference>
<feature type="domain" description="FAD-binding FR-type" evidence="15">
    <location>
        <begin position="688"/>
        <end position="924"/>
    </location>
</feature>